<feature type="transmembrane region" description="Helical" evidence="2">
    <location>
        <begin position="238"/>
        <end position="258"/>
    </location>
</feature>
<dbReference type="Proteomes" id="UP000242287">
    <property type="component" value="Unassembled WGS sequence"/>
</dbReference>
<keyword evidence="2" id="KW-0812">Transmembrane</keyword>
<keyword evidence="2" id="KW-0472">Membrane</keyword>
<proteinExistence type="predicted"/>
<name>A0A2A9NGB0_9AGAR</name>
<feature type="transmembrane region" description="Helical" evidence="2">
    <location>
        <begin position="207"/>
        <end position="226"/>
    </location>
</feature>
<keyword evidence="2" id="KW-1133">Transmembrane helix</keyword>
<feature type="transmembrane region" description="Helical" evidence="2">
    <location>
        <begin position="166"/>
        <end position="187"/>
    </location>
</feature>
<evidence type="ECO:0008006" key="5">
    <source>
        <dbReference type="Google" id="ProtNLM"/>
    </source>
</evidence>
<dbReference type="OrthoDB" id="432881at2759"/>
<evidence type="ECO:0000313" key="4">
    <source>
        <dbReference type="Proteomes" id="UP000242287"/>
    </source>
</evidence>
<protein>
    <recommendedName>
        <fullName evidence="5">Cytochrome b561 domain-containing protein</fullName>
    </recommendedName>
</protein>
<dbReference type="AlphaFoldDB" id="A0A2A9NGB0"/>
<feature type="transmembrane region" description="Helical" evidence="2">
    <location>
        <begin position="143"/>
        <end position="160"/>
    </location>
</feature>
<evidence type="ECO:0000313" key="3">
    <source>
        <dbReference type="EMBL" id="PFH49118.1"/>
    </source>
</evidence>
<feature type="transmembrane region" description="Helical" evidence="2">
    <location>
        <begin position="101"/>
        <end position="123"/>
    </location>
</feature>
<sequence>MSHAQTVHHVDSESGLLPAYELVPHTDVDADDEERGGDHGVGLDTTDRGSMAGSGKGIDRDGVKREGRKGDGVALLGAAASTIILLLASWLGILTNDPTSFGWFAFHPLAQSTALAVFTYGILTLQPTSQPPTKAAGLARHQIAMFAFGTPTLLFGSFAVWYNKVFGLVCLLWLTVQVGVGAGSVWYGGKAFGGGAKAKAIWKYHRLSGYLLFPLMLFTAHLGGVWSHWSNTYLTTSVRFLAFILAPVVILVSVYSRIRPSKMQFF</sequence>
<feature type="region of interest" description="Disordered" evidence="1">
    <location>
        <begin position="28"/>
        <end position="64"/>
    </location>
</feature>
<accession>A0A2A9NGB0</accession>
<dbReference type="Gene3D" id="1.20.120.1770">
    <property type="match status" value="1"/>
</dbReference>
<evidence type="ECO:0000256" key="2">
    <source>
        <dbReference type="SAM" id="Phobius"/>
    </source>
</evidence>
<gene>
    <name evidence="3" type="ORF">AMATHDRAFT_5206</name>
</gene>
<organism evidence="3 4">
    <name type="scientific">Amanita thiersii Skay4041</name>
    <dbReference type="NCBI Taxonomy" id="703135"/>
    <lineage>
        <taxon>Eukaryota</taxon>
        <taxon>Fungi</taxon>
        <taxon>Dikarya</taxon>
        <taxon>Basidiomycota</taxon>
        <taxon>Agaricomycotina</taxon>
        <taxon>Agaricomycetes</taxon>
        <taxon>Agaricomycetidae</taxon>
        <taxon>Agaricales</taxon>
        <taxon>Pluteineae</taxon>
        <taxon>Amanitaceae</taxon>
        <taxon>Amanita</taxon>
    </lineage>
</organism>
<evidence type="ECO:0000256" key="1">
    <source>
        <dbReference type="SAM" id="MobiDB-lite"/>
    </source>
</evidence>
<dbReference type="EMBL" id="KZ302039">
    <property type="protein sequence ID" value="PFH49118.1"/>
    <property type="molecule type" value="Genomic_DNA"/>
</dbReference>
<feature type="transmembrane region" description="Helical" evidence="2">
    <location>
        <begin position="73"/>
        <end position="95"/>
    </location>
</feature>
<reference evidence="3 4" key="1">
    <citation type="submission" date="2014-02" db="EMBL/GenBank/DDBJ databases">
        <title>Transposable element dynamics among asymbiotic and ectomycorrhizal Amanita fungi.</title>
        <authorList>
            <consortium name="DOE Joint Genome Institute"/>
            <person name="Hess J."/>
            <person name="Skrede I."/>
            <person name="Wolfe B."/>
            <person name="LaButti K."/>
            <person name="Ohm R.A."/>
            <person name="Grigoriev I.V."/>
            <person name="Pringle A."/>
        </authorList>
    </citation>
    <scope>NUCLEOTIDE SEQUENCE [LARGE SCALE GENOMIC DNA]</scope>
    <source>
        <strain evidence="3 4">SKay4041</strain>
    </source>
</reference>
<keyword evidence="4" id="KW-1185">Reference proteome</keyword>